<dbReference type="RefSeq" id="XP_062791997.1">
    <property type="nucleotide sequence ID" value="XM_062935946.1"/>
</dbReference>
<dbReference type="EMBL" id="CP141885">
    <property type="protein sequence ID" value="WRT67257.1"/>
    <property type="molecule type" value="Genomic_DNA"/>
</dbReference>
<organism evidence="3 4">
    <name type="scientific">Kwoniella shivajii</name>
    <dbReference type="NCBI Taxonomy" id="564305"/>
    <lineage>
        <taxon>Eukaryota</taxon>
        <taxon>Fungi</taxon>
        <taxon>Dikarya</taxon>
        <taxon>Basidiomycota</taxon>
        <taxon>Agaricomycotina</taxon>
        <taxon>Tremellomycetes</taxon>
        <taxon>Tremellales</taxon>
        <taxon>Cryptococcaceae</taxon>
        <taxon>Kwoniella</taxon>
    </lineage>
</organism>
<dbReference type="PANTHER" id="PTHR37487">
    <property type="entry name" value="CHROMOSOME 1, WHOLE GENOME SHOTGUN SEQUENCE"/>
    <property type="match status" value="1"/>
</dbReference>
<evidence type="ECO:0000313" key="4">
    <source>
        <dbReference type="Proteomes" id="UP001329825"/>
    </source>
</evidence>
<dbReference type="PANTHER" id="PTHR37487:SF2">
    <property type="entry name" value="EXPRESSED PROTEIN"/>
    <property type="match status" value="1"/>
</dbReference>
<accession>A0ABZ1D3S8</accession>
<evidence type="ECO:0000256" key="2">
    <source>
        <dbReference type="SAM" id="SignalP"/>
    </source>
</evidence>
<keyword evidence="4" id="KW-1185">Reference proteome</keyword>
<evidence type="ECO:0008006" key="5">
    <source>
        <dbReference type="Google" id="ProtNLM"/>
    </source>
</evidence>
<gene>
    <name evidence="3" type="ORF">IL334_004224</name>
</gene>
<feature type="compositionally biased region" description="Polar residues" evidence="1">
    <location>
        <begin position="164"/>
        <end position="173"/>
    </location>
</feature>
<evidence type="ECO:0000256" key="1">
    <source>
        <dbReference type="SAM" id="MobiDB-lite"/>
    </source>
</evidence>
<name>A0ABZ1D3S8_9TREE</name>
<dbReference type="Proteomes" id="UP001329825">
    <property type="component" value="Chromosome 5"/>
</dbReference>
<dbReference type="GeneID" id="87956355"/>
<feature type="signal peptide" evidence="2">
    <location>
        <begin position="1"/>
        <end position="20"/>
    </location>
</feature>
<proteinExistence type="predicted"/>
<evidence type="ECO:0000313" key="3">
    <source>
        <dbReference type="EMBL" id="WRT67257.1"/>
    </source>
</evidence>
<feature type="compositionally biased region" description="Low complexity" evidence="1">
    <location>
        <begin position="195"/>
        <end position="224"/>
    </location>
</feature>
<feature type="compositionally biased region" description="Low complexity" evidence="1">
    <location>
        <begin position="139"/>
        <end position="163"/>
    </location>
</feature>
<sequence>MIFNLETVIALSALVALGDARTLGDRAGGKIGDVLAGGYVNNITVQADNVVQCSQATISWTGTTGSVSLSIGQGGYYVGSTPIQNIDSISSGSYDWEVDQPSGEDLIFQVTDSSGQTGYIQNIKVGGSTDNSCLSQDDSTSTSTSSSSSSPAAASASPSASSANDQDQTSTAGANGVGVGSESSIVNTSSGGGASSTSAVPSSTSKSKSTKSKTSSSKFSSSTFLSTSTSSAVGTASASASAPTLVSAAAAATASSSTSSSNNAPLAAASGGSSTSSASAMTKLNSALGSALVGALVVGGGLIL</sequence>
<reference evidence="3 4" key="1">
    <citation type="submission" date="2024-01" db="EMBL/GenBank/DDBJ databases">
        <title>Comparative genomics of Cryptococcus and Kwoniella reveals pathogenesis evolution and contrasting modes of karyotype evolution via chromosome fusion or intercentromeric recombination.</title>
        <authorList>
            <person name="Coelho M.A."/>
            <person name="David-Palma M."/>
            <person name="Shea T."/>
            <person name="Bowers K."/>
            <person name="McGinley-Smith S."/>
            <person name="Mohammad A.W."/>
            <person name="Gnirke A."/>
            <person name="Yurkov A.M."/>
            <person name="Nowrousian M."/>
            <person name="Sun S."/>
            <person name="Cuomo C.A."/>
            <person name="Heitman J."/>
        </authorList>
    </citation>
    <scope>NUCLEOTIDE SEQUENCE [LARGE SCALE GENOMIC DNA]</scope>
    <source>
        <strain evidence="3">CBS 11374</strain>
    </source>
</reference>
<keyword evidence="2" id="KW-0732">Signal</keyword>
<feature type="chain" id="PRO_5045073324" description="Cell wall protein" evidence="2">
    <location>
        <begin position="21"/>
        <end position="304"/>
    </location>
</feature>
<feature type="region of interest" description="Disordered" evidence="1">
    <location>
        <begin position="130"/>
        <end position="224"/>
    </location>
</feature>
<protein>
    <recommendedName>
        <fullName evidence="5">Cell wall protein</fullName>
    </recommendedName>
</protein>